<feature type="transmembrane region" description="Helical" evidence="6">
    <location>
        <begin position="56"/>
        <end position="77"/>
    </location>
</feature>
<dbReference type="EMBL" id="CP102774">
    <property type="protein sequence ID" value="UZF88139.1"/>
    <property type="molecule type" value="Genomic_DNA"/>
</dbReference>
<name>A0A9E8CQD8_9HYPH</name>
<feature type="transmembrane region" description="Helical" evidence="6">
    <location>
        <begin position="30"/>
        <end position="49"/>
    </location>
</feature>
<dbReference type="PANTHER" id="PTHR32089">
    <property type="entry name" value="METHYL-ACCEPTING CHEMOTAXIS PROTEIN MCPB"/>
    <property type="match status" value="1"/>
</dbReference>
<keyword evidence="2" id="KW-0997">Cell inner membrane</keyword>
<reference evidence="9" key="1">
    <citation type="submission" date="2022-08" db="EMBL/GenBank/DDBJ databases">
        <title>Complete Genome Sequences of 2 Bosea sp. soil isolates.</title>
        <authorList>
            <person name="Alvarez Arevalo M."/>
            <person name="Sterndorff E.B."/>
            <person name="Faurdal D."/>
            <person name="Joergensen T.S."/>
            <person name="Weber T."/>
        </authorList>
    </citation>
    <scope>NUCLEOTIDE SEQUENCE</scope>
    <source>
        <strain evidence="9">NBC_00436</strain>
    </source>
</reference>
<comment type="similarity">
    <text evidence="4">Belongs to the methyl-accepting chemotaxis (MCP) protein family.</text>
</comment>
<dbReference type="PANTHER" id="PTHR32089:SF112">
    <property type="entry name" value="LYSOZYME-LIKE PROTEIN-RELATED"/>
    <property type="match status" value="1"/>
</dbReference>
<dbReference type="InterPro" id="IPR004090">
    <property type="entry name" value="Chemotax_Me-accpt_rcpt"/>
</dbReference>
<sequence length="515" mass="53957">MPSNSSSLPARDAELLNSEHEGFVTFARNALASAILNFAAVVAVAAMLWRPDRVPLLAGWVAATAAYSLSMGLDIAAWRSRLYERSPWPMRIVHLRAPLLGLIWGALPWVAGATPDPRENIAIGLVITGMIASGMTRFVVVPRAALIYGVTLSATAILSFAQYSAGTALTAAILLVLYLTFMTRHVTAYGATLAEAVRGRNAAIESSRERSQLQQSALAERDETSRRHGELMEIVTAFRQSMAGFQDVVRRETCGIAASTASLSNTAETTASQAGAARNAAASATGEIDAIAASTGHLNDAIALIGERTYRAGTVISDTVSISATAMSDIAQLSGVMQGITGIVEMIQAIAGRTNLLALNATIEAARAGEAGRGFSVVAAEVKGLAAQTAEASNEIITRIGAIGASAANVTRSIEAIRQAVLDVHDVTHAIVSAVEEQRTATAAMSSNIDSAADHSRQATERVEQAYSAVGETKSEIEKARQAAEIMAEVAGSLTTSVEGFLHRMEAVNARERAA</sequence>
<keyword evidence="3 5" id="KW-0807">Transducer</keyword>
<keyword evidence="6" id="KW-1133">Transmembrane helix</keyword>
<evidence type="ECO:0000256" key="1">
    <source>
        <dbReference type="ARBA" id="ARBA00004429"/>
    </source>
</evidence>
<dbReference type="SMART" id="SM00283">
    <property type="entry name" value="MA"/>
    <property type="match status" value="1"/>
</dbReference>
<dbReference type="InterPro" id="IPR004089">
    <property type="entry name" value="MCPsignal_dom"/>
</dbReference>
<dbReference type="PRINTS" id="PR00260">
    <property type="entry name" value="CHEMTRNSDUCR"/>
</dbReference>
<keyword evidence="6" id="KW-0812">Transmembrane</keyword>
<evidence type="ECO:0000256" key="6">
    <source>
        <dbReference type="SAM" id="Phobius"/>
    </source>
</evidence>
<evidence type="ECO:0000256" key="5">
    <source>
        <dbReference type="PROSITE-ProRule" id="PRU00284"/>
    </source>
</evidence>
<dbReference type="GO" id="GO:0005886">
    <property type="term" value="C:plasma membrane"/>
    <property type="evidence" value="ECO:0007669"/>
    <property type="project" value="UniProtKB-SubCell"/>
</dbReference>
<evidence type="ECO:0000256" key="4">
    <source>
        <dbReference type="ARBA" id="ARBA00029447"/>
    </source>
</evidence>
<keyword evidence="2" id="KW-1003">Cell membrane</keyword>
<gene>
    <name evidence="9" type="ORF">NWE54_04945</name>
</gene>
<dbReference type="SUPFAM" id="SSF58104">
    <property type="entry name" value="Methyl-accepting chemotaxis protein (MCP) signaling domain"/>
    <property type="match status" value="1"/>
</dbReference>
<feature type="transmembrane region" description="Helical" evidence="6">
    <location>
        <begin position="160"/>
        <end position="181"/>
    </location>
</feature>
<dbReference type="PROSITE" id="PS50111">
    <property type="entry name" value="CHEMOTAXIS_TRANSDUC_2"/>
    <property type="match status" value="1"/>
</dbReference>
<dbReference type="GO" id="GO:0004888">
    <property type="term" value="F:transmembrane signaling receptor activity"/>
    <property type="evidence" value="ECO:0007669"/>
    <property type="project" value="InterPro"/>
</dbReference>
<evidence type="ECO:0000256" key="2">
    <source>
        <dbReference type="ARBA" id="ARBA00022519"/>
    </source>
</evidence>
<dbReference type="GO" id="GO:0006935">
    <property type="term" value="P:chemotaxis"/>
    <property type="evidence" value="ECO:0007669"/>
    <property type="project" value="InterPro"/>
</dbReference>
<dbReference type="Gene3D" id="1.10.287.950">
    <property type="entry name" value="Methyl-accepting chemotaxis protein"/>
    <property type="match status" value="1"/>
</dbReference>
<feature type="transmembrane region" description="Helical" evidence="6">
    <location>
        <begin position="97"/>
        <end position="114"/>
    </location>
</feature>
<evidence type="ECO:0000313" key="9">
    <source>
        <dbReference type="EMBL" id="UZF88139.1"/>
    </source>
</evidence>
<accession>A0A9E8CQD8</accession>
<evidence type="ECO:0000259" key="8">
    <source>
        <dbReference type="PROSITE" id="PS50192"/>
    </source>
</evidence>
<dbReference type="InterPro" id="IPR000727">
    <property type="entry name" value="T_SNARE_dom"/>
</dbReference>
<feature type="transmembrane region" description="Helical" evidence="6">
    <location>
        <begin position="121"/>
        <end position="140"/>
    </location>
</feature>
<dbReference type="Pfam" id="PF00015">
    <property type="entry name" value="MCPsignal"/>
    <property type="match status" value="1"/>
</dbReference>
<dbReference type="GO" id="GO:0007165">
    <property type="term" value="P:signal transduction"/>
    <property type="evidence" value="ECO:0007669"/>
    <property type="project" value="UniProtKB-KW"/>
</dbReference>
<dbReference type="AlphaFoldDB" id="A0A9E8CQD8"/>
<organism evidence="9">
    <name type="scientific">Bosea sp. NBC_00436</name>
    <dbReference type="NCBI Taxonomy" id="2969620"/>
    <lineage>
        <taxon>Bacteria</taxon>
        <taxon>Pseudomonadati</taxon>
        <taxon>Pseudomonadota</taxon>
        <taxon>Alphaproteobacteria</taxon>
        <taxon>Hyphomicrobiales</taxon>
        <taxon>Boseaceae</taxon>
        <taxon>Bosea</taxon>
    </lineage>
</organism>
<comment type="subcellular location">
    <subcellularLocation>
        <location evidence="1">Cell inner membrane</location>
        <topology evidence="1">Multi-pass membrane protein</topology>
    </subcellularLocation>
</comment>
<evidence type="ECO:0000259" key="7">
    <source>
        <dbReference type="PROSITE" id="PS50111"/>
    </source>
</evidence>
<protein>
    <submittedName>
        <fullName evidence="9">Methyl-accepting chemotaxis protein</fullName>
    </submittedName>
</protein>
<evidence type="ECO:0000256" key="3">
    <source>
        <dbReference type="ARBA" id="ARBA00023224"/>
    </source>
</evidence>
<keyword evidence="6" id="KW-0472">Membrane</keyword>
<feature type="domain" description="Methyl-accepting transducer" evidence="7">
    <location>
        <begin position="245"/>
        <end position="474"/>
    </location>
</feature>
<proteinExistence type="inferred from homology"/>
<dbReference type="PROSITE" id="PS50192">
    <property type="entry name" value="T_SNARE"/>
    <property type="match status" value="1"/>
</dbReference>
<feature type="domain" description="T-SNARE coiled-coil homology" evidence="8">
    <location>
        <begin position="412"/>
        <end position="466"/>
    </location>
</feature>